<evidence type="ECO:0000313" key="2">
    <source>
        <dbReference type="EMBL" id="GEM49276.1"/>
    </source>
</evidence>
<protein>
    <submittedName>
        <fullName evidence="2">Uncharacterized protein</fullName>
    </submittedName>
</protein>
<reference evidence="2 3" key="1">
    <citation type="submission" date="2019-07" db="EMBL/GenBank/DDBJ databases">
        <title>Whole genome shotgun sequence of Deinococcus cellulosilyticus NBRC 106333.</title>
        <authorList>
            <person name="Hosoyama A."/>
            <person name="Uohara A."/>
            <person name="Ohji S."/>
            <person name="Ichikawa N."/>
        </authorList>
    </citation>
    <scope>NUCLEOTIDE SEQUENCE [LARGE SCALE GENOMIC DNA]</scope>
    <source>
        <strain evidence="2 3">NBRC 106333</strain>
    </source>
</reference>
<proteinExistence type="predicted"/>
<evidence type="ECO:0000313" key="3">
    <source>
        <dbReference type="Proteomes" id="UP000321306"/>
    </source>
</evidence>
<feature type="region of interest" description="Disordered" evidence="1">
    <location>
        <begin position="1"/>
        <end position="21"/>
    </location>
</feature>
<dbReference type="EMBL" id="BJXB01000031">
    <property type="protein sequence ID" value="GEM49276.1"/>
    <property type="molecule type" value="Genomic_DNA"/>
</dbReference>
<evidence type="ECO:0000256" key="1">
    <source>
        <dbReference type="SAM" id="MobiDB-lite"/>
    </source>
</evidence>
<gene>
    <name evidence="2" type="ORF">DC3_49110</name>
</gene>
<dbReference type="AlphaFoldDB" id="A0A511N9S9"/>
<sequence length="47" mass="5268">MTETTSTVSTPQIRHKSSTLSYQKPTLTTQGTWQHLTTQVGSFPFEP</sequence>
<comment type="caution">
    <text evidence="2">The sequence shown here is derived from an EMBL/GenBank/DDBJ whole genome shotgun (WGS) entry which is preliminary data.</text>
</comment>
<dbReference type="RefSeq" id="WP_186816229.1">
    <property type="nucleotide sequence ID" value="NZ_BJXB01000031.1"/>
</dbReference>
<name>A0A511N9S9_DEIC1</name>
<dbReference type="Proteomes" id="UP000321306">
    <property type="component" value="Unassembled WGS sequence"/>
</dbReference>
<keyword evidence="3" id="KW-1185">Reference proteome</keyword>
<accession>A0A511N9S9</accession>
<organism evidence="2 3">
    <name type="scientific">Deinococcus cellulosilyticus (strain DSM 18568 / NBRC 106333 / KACC 11606 / 5516J-15)</name>
    <dbReference type="NCBI Taxonomy" id="1223518"/>
    <lineage>
        <taxon>Bacteria</taxon>
        <taxon>Thermotogati</taxon>
        <taxon>Deinococcota</taxon>
        <taxon>Deinococci</taxon>
        <taxon>Deinococcales</taxon>
        <taxon>Deinococcaceae</taxon>
        <taxon>Deinococcus</taxon>
    </lineage>
</organism>